<feature type="region of interest" description="Disordered" evidence="1">
    <location>
        <begin position="18"/>
        <end position="45"/>
    </location>
</feature>
<feature type="compositionally biased region" description="Basic and acidic residues" evidence="1">
    <location>
        <begin position="197"/>
        <end position="208"/>
    </location>
</feature>
<comment type="caution">
    <text evidence="2">The sequence shown here is derived from an EMBL/GenBank/DDBJ whole genome shotgun (WGS) entry which is preliminary data.</text>
</comment>
<feature type="compositionally biased region" description="Polar residues" evidence="1">
    <location>
        <begin position="377"/>
        <end position="386"/>
    </location>
</feature>
<sequence length="708" mass="76540">MNPRILLVSTVITHLPASRPTNREPFPAGNSQSDTRSFPRASRSPSDNEIEYICAVSLLAFHPGEPGSIPGRVTPRFSHVRIVPGRCRWSVGFLGDLLSLRRCSVLTSNTLIGSQDLAVKSRPNLFTLHKQSVIELAKFSYSYQCVKKNGQSSRGATSPKTGPAPWSAVLGSAHKPTTTTTTTTMNLPARPRSLGAHARDARTRASERRRVLLTRPGCHFRSVAAASGCRSLSAVFKHVTSVFTAVSLSIDSIPVYTELTFAIGSKFIRHALDDSAQIADLQVKKNRTPYSQMWSNTGATANEQTSEHAGLSPKVFQARWLLVTPLTDPPHVGNVTDIAGKIEVSMEPASGVISSTIPTCENPGATPPDIEPGSSRWEASSLTTTPPQTPGHEDLSCRWKDCTPAERLESRGDEASVSLLPSHEGNQGSVPGRVTPDFRKWEPCQTMPLVGGFSWGSSASPALSFRRCTIFTSITLIGSQDLDVESRTNLLRSPPTWSVTTETLSVLRAGAMRHEACVLVSPVSLPRFLTLDAGGSIPLLRLIGIRNAPVMQRSRKSTPLPQVRVYLQLAHHSIDEGDGGGGGGRDKCACKWLQPQGLIHILPLSCADIADGALQQERAELPYTVLPNQLCGNVWNSRVESADFEAVDLATMQPLPFLNTGANPLDAEEIQHQKTSSSHRLIRSRLGRADPSSLPVLNTVSIRGSACR</sequence>
<dbReference type="Proteomes" id="UP001159363">
    <property type="component" value="Chromosome 7"/>
</dbReference>
<gene>
    <name evidence="2" type="ORF">PR048_021255</name>
</gene>
<feature type="compositionally biased region" description="Polar residues" evidence="1">
    <location>
        <begin position="150"/>
        <end position="160"/>
    </location>
</feature>
<proteinExistence type="predicted"/>
<keyword evidence="3" id="KW-1185">Reference proteome</keyword>
<accession>A0ABQ9GXN8</accession>
<evidence type="ECO:0000256" key="1">
    <source>
        <dbReference type="SAM" id="MobiDB-lite"/>
    </source>
</evidence>
<name>A0ABQ9GXN8_9NEOP</name>
<protein>
    <submittedName>
        <fullName evidence="2">Uncharacterized protein</fullName>
    </submittedName>
</protein>
<feature type="compositionally biased region" description="Basic and acidic residues" evidence="1">
    <location>
        <begin position="391"/>
        <end position="414"/>
    </location>
</feature>
<feature type="region of interest" description="Disordered" evidence="1">
    <location>
        <begin position="355"/>
        <end position="433"/>
    </location>
</feature>
<dbReference type="EMBL" id="JARBHB010000008">
    <property type="protein sequence ID" value="KAJ8876808.1"/>
    <property type="molecule type" value="Genomic_DNA"/>
</dbReference>
<reference evidence="2 3" key="1">
    <citation type="submission" date="2023-02" db="EMBL/GenBank/DDBJ databases">
        <title>LHISI_Scaffold_Assembly.</title>
        <authorList>
            <person name="Stuart O.P."/>
            <person name="Cleave R."/>
            <person name="Magrath M.J.L."/>
            <person name="Mikheyev A.S."/>
        </authorList>
    </citation>
    <scope>NUCLEOTIDE SEQUENCE [LARGE SCALE GENOMIC DNA]</scope>
    <source>
        <strain evidence="2">Daus_M_001</strain>
        <tissue evidence="2">Leg muscle</tissue>
    </source>
</reference>
<organism evidence="2 3">
    <name type="scientific">Dryococelus australis</name>
    <dbReference type="NCBI Taxonomy" id="614101"/>
    <lineage>
        <taxon>Eukaryota</taxon>
        <taxon>Metazoa</taxon>
        <taxon>Ecdysozoa</taxon>
        <taxon>Arthropoda</taxon>
        <taxon>Hexapoda</taxon>
        <taxon>Insecta</taxon>
        <taxon>Pterygota</taxon>
        <taxon>Neoptera</taxon>
        <taxon>Polyneoptera</taxon>
        <taxon>Phasmatodea</taxon>
        <taxon>Verophasmatodea</taxon>
        <taxon>Anareolatae</taxon>
        <taxon>Phasmatidae</taxon>
        <taxon>Eurycanthinae</taxon>
        <taxon>Dryococelus</taxon>
    </lineage>
</organism>
<evidence type="ECO:0000313" key="3">
    <source>
        <dbReference type="Proteomes" id="UP001159363"/>
    </source>
</evidence>
<feature type="region of interest" description="Disordered" evidence="1">
    <location>
        <begin position="150"/>
        <end position="208"/>
    </location>
</feature>
<evidence type="ECO:0000313" key="2">
    <source>
        <dbReference type="EMBL" id="KAJ8876808.1"/>
    </source>
</evidence>